<evidence type="ECO:0000313" key="6">
    <source>
        <dbReference type="EMBL" id="QHN66131.1"/>
    </source>
</evidence>
<dbReference type="EMBL" id="CP029149">
    <property type="protein sequence ID" value="QHN66131.1"/>
    <property type="molecule type" value="Genomic_DNA"/>
</dbReference>
<dbReference type="InterPro" id="IPR007627">
    <property type="entry name" value="RNA_pol_sigma70_r2"/>
</dbReference>
<dbReference type="NCBIfam" id="TIGR02937">
    <property type="entry name" value="sigma70-ECF"/>
    <property type="match status" value="1"/>
</dbReference>
<keyword evidence="4" id="KW-0804">Transcription</keyword>
<gene>
    <name evidence="6" type="ORF">DBX24_06530</name>
</gene>
<proteinExistence type="inferred from homology"/>
<keyword evidence="3" id="KW-0731">Sigma factor</keyword>
<dbReference type="Gene3D" id="1.10.1740.10">
    <property type="match status" value="1"/>
</dbReference>
<evidence type="ECO:0000313" key="7">
    <source>
        <dbReference type="Proteomes" id="UP000464318"/>
    </source>
</evidence>
<dbReference type="GO" id="GO:0006352">
    <property type="term" value="P:DNA-templated transcription initiation"/>
    <property type="evidence" value="ECO:0007669"/>
    <property type="project" value="InterPro"/>
</dbReference>
<dbReference type="AlphaFoldDB" id="A0A6P1QZ04"/>
<evidence type="ECO:0000256" key="4">
    <source>
        <dbReference type="ARBA" id="ARBA00023163"/>
    </source>
</evidence>
<dbReference type="Pfam" id="PF04542">
    <property type="entry name" value="Sigma70_r2"/>
    <property type="match status" value="1"/>
</dbReference>
<dbReference type="GO" id="GO:0016987">
    <property type="term" value="F:sigma factor activity"/>
    <property type="evidence" value="ECO:0007669"/>
    <property type="project" value="UniProtKB-KW"/>
</dbReference>
<protein>
    <submittedName>
        <fullName evidence="6">Sigma-70 family RNA polymerase sigma factor</fullName>
    </submittedName>
</protein>
<feature type="domain" description="RNA polymerase sigma-70 region 2" evidence="5">
    <location>
        <begin position="12"/>
        <end position="77"/>
    </location>
</feature>
<dbReference type="SUPFAM" id="SSF88946">
    <property type="entry name" value="Sigma2 domain of RNA polymerase sigma factors"/>
    <property type="match status" value="1"/>
</dbReference>
<dbReference type="KEGG" id="bcad:DBX24_06530"/>
<dbReference type="OrthoDB" id="9782108at2"/>
<dbReference type="SUPFAM" id="SSF88659">
    <property type="entry name" value="Sigma3 and sigma4 domains of RNA polymerase sigma factors"/>
    <property type="match status" value="1"/>
</dbReference>
<evidence type="ECO:0000256" key="2">
    <source>
        <dbReference type="ARBA" id="ARBA00023015"/>
    </source>
</evidence>
<dbReference type="InterPro" id="IPR013325">
    <property type="entry name" value="RNA_pol_sigma_r2"/>
</dbReference>
<evidence type="ECO:0000256" key="1">
    <source>
        <dbReference type="ARBA" id="ARBA00010641"/>
    </source>
</evidence>
<dbReference type="PANTHER" id="PTHR43133">
    <property type="entry name" value="RNA POLYMERASE ECF-TYPE SIGMA FACTO"/>
    <property type="match status" value="1"/>
</dbReference>
<comment type="similarity">
    <text evidence="1">Belongs to the sigma-70 factor family. ECF subfamily.</text>
</comment>
<evidence type="ECO:0000256" key="3">
    <source>
        <dbReference type="ARBA" id="ARBA00023082"/>
    </source>
</evidence>
<dbReference type="InterPro" id="IPR014284">
    <property type="entry name" value="RNA_pol_sigma-70_dom"/>
</dbReference>
<dbReference type="Proteomes" id="UP000464318">
    <property type="component" value="Chromosome"/>
</dbReference>
<sequence length="180" mass="21461">MKSKEDELSRWVDEYSEALLSRAVYLLSNDEDASDIVQEVFISAYSSYDSFEGKSNPLTWLNKILLNKISDFYRAKYRNPQSISLNHFFDESGSWIDKSVLNDWEYDLNEENLSQDNWETFLEDCLELLPDRWKILMKLYYLQEEKATNICQEIGITTTNLWKILQRSRLQIRECIEQKI</sequence>
<dbReference type="InterPro" id="IPR039425">
    <property type="entry name" value="RNA_pol_sigma-70-like"/>
</dbReference>
<name>A0A6P1QZ04_9FLAO</name>
<keyword evidence="7" id="KW-1185">Reference proteome</keyword>
<evidence type="ECO:0000259" key="5">
    <source>
        <dbReference type="Pfam" id="PF04542"/>
    </source>
</evidence>
<reference evidence="6 7" key="1">
    <citation type="submission" date="2018-04" db="EMBL/GenBank/DDBJ databases">
        <title>Characteristic and Complete Genome Sequencing of A Novel Member of Infective Endocarditis Causative Bacteria: Bergeyella cardium QL-PH.</title>
        <authorList>
            <person name="Pan H."/>
            <person name="Sun E."/>
            <person name="Zhang Y."/>
        </authorList>
    </citation>
    <scope>NUCLEOTIDE SEQUENCE [LARGE SCALE GENOMIC DNA]</scope>
    <source>
        <strain evidence="6 7">HPQL</strain>
    </source>
</reference>
<organism evidence="6 7">
    <name type="scientific">Bergeyella cardium</name>
    <dbReference type="NCBI Taxonomy" id="1585976"/>
    <lineage>
        <taxon>Bacteria</taxon>
        <taxon>Pseudomonadati</taxon>
        <taxon>Bacteroidota</taxon>
        <taxon>Flavobacteriia</taxon>
        <taxon>Flavobacteriales</taxon>
        <taxon>Weeksellaceae</taxon>
        <taxon>Bergeyella</taxon>
    </lineage>
</organism>
<keyword evidence="2" id="KW-0805">Transcription regulation</keyword>
<dbReference type="InterPro" id="IPR013324">
    <property type="entry name" value="RNA_pol_sigma_r3/r4-like"/>
</dbReference>
<accession>A0A6P1QZ04</accession>
<dbReference type="PANTHER" id="PTHR43133:SF51">
    <property type="entry name" value="RNA POLYMERASE SIGMA FACTOR"/>
    <property type="match status" value="1"/>
</dbReference>